<keyword evidence="2 6" id="KW-0378">Hydrolase</keyword>
<evidence type="ECO:0000313" key="9">
    <source>
        <dbReference type="EMBL" id="KAK1765162.1"/>
    </source>
</evidence>
<dbReference type="Pfam" id="PF17851">
    <property type="entry name" value="GH43_C2"/>
    <property type="match status" value="1"/>
</dbReference>
<dbReference type="RefSeq" id="XP_060281375.1">
    <property type="nucleotide sequence ID" value="XM_060425252.1"/>
</dbReference>
<feature type="signal peptide" evidence="7">
    <location>
        <begin position="1"/>
        <end position="24"/>
    </location>
</feature>
<name>A0AAJ0FF77_9PEZI</name>
<dbReference type="GO" id="GO:0005975">
    <property type="term" value="P:carbohydrate metabolic process"/>
    <property type="evidence" value="ECO:0007669"/>
    <property type="project" value="InterPro"/>
</dbReference>
<evidence type="ECO:0000256" key="4">
    <source>
        <dbReference type="PIRSR" id="PIRSR606710-1"/>
    </source>
</evidence>
<dbReference type="Gene3D" id="2.115.10.20">
    <property type="entry name" value="Glycosyl hydrolase domain, family 43"/>
    <property type="match status" value="1"/>
</dbReference>
<dbReference type="EMBL" id="MU839016">
    <property type="protein sequence ID" value="KAK1765162.1"/>
    <property type="molecule type" value="Genomic_DNA"/>
</dbReference>
<dbReference type="InterPro" id="IPR051795">
    <property type="entry name" value="Glycosyl_Hydrlase_43"/>
</dbReference>
<evidence type="ECO:0000256" key="3">
    <source>
        <dbReference type="ARBA" id="ARBA00023295"/>
    </source>
</evidence>
<dbReference type="PANTHER" id="PTHR42812">
    <property type="entry name" value="BETA-XYLOSIDASE"/>
    <property type="match status" value="1"/>
</dbReference>
<proteinExistence type="inferred from homology"/>
<feature type="active site" description="Proton donor" evidence="4">
    <location>
        <position position="200"/>
    </location>
</feature>
<dbReference type="CDD" id="cd18833">
    <property type="entry name" value="GH43_PcXyl-like"/>
    <property type="match status" value="1"/>
</dbReference>
<dbReference type="SUPFAM" id="SSF49899">
    <property type="entry name" value="Concanavalin A-like lectins/glucanases"/>
    <property type="match status" value="1"/>
</dbReference>
<evidence type="ECO:0000256" key="7">
    <source>
        <dbReference type="SAM" id="SignalP"/>
    </source>
</evidence>
<dbReference type="AlphaFoldDB" id="A0AAJ0FF77"/>
<comment type="similarity">
    <text evidence="1 6">Belongs to the glycosyl hydrolase 43 family.</text>
</comment>
<dbReference type="InterPro" id="IPR023296">
    <property type="entry name" value="Glyco_hydro_beta-prop_sf"/>
</dbReference>
<dbReference type="GeneID" id="85308439"/>
<evidence type="ECO:0000256" key="1">
    <source>
        <dbReference type="ARBA" id="ARBA00009865"/>
    </source>
</evidence>
<dbReference type="SUPFAM" id="SSF75005">
    <property type="entry name" value="Arabinanase/levansucrase/invertase"/>
    <property type="match status" value="1"/>
</dbReference>
<dbReference type="InterPro" id="IPR013320">
    <property type="entry name" value="ConA-like_dom_sf"/>
</dbReference>
<dbReference type="Pfam" id="PF04616">
    <property type="entry name" value="Glyco_hydro_43"/>
    <property type="match status" value="1"/>
</dbReference>
<dbReference type="PANTHER" id="PTHR42812:SF17">
    <property type="entry name" value="BETA-XYLOSIDASE C-TERMINAL CONCANAVALIN A-LIKE DOMAIN-CONTAINING PROTEIN-RELATED"/>
    <property type="match status" value="1"/>
</dbReference>
<reference evidence="9" key="1">
    <citation type="submission" date="2023-06" db="EMBL/GenBank/DDBJ databases">
        <title>Genome-scale phylogeny and comparative genomics of the fungal order Sordariales.</title>
        <authorList>
            <consortium name="Lawrence Berkeley National Laboratory"/>
            <person name="Hensen N."/>
            <person name="Bonometti L."/>
            <person name="Westerberg I."/>
            <person name="Brannstrom I.O."/>
            <person name="Guillou S."/>
            <person name="Cros-Aarteil S."/>
            <person name="Calhoun S."/>
            <person name="Haridas S."/>
            <person name="Kuo A."/>
            <person name="Mondo S."/>
            <person name="Pangilinan J."/>
            <person name="Riley R."/>
            <person name="Labutti K."/>
            <person name="Andreopoulos B."/>
            <person name="Lipzen A."/>
            <person name="Chen C."/>
            <person name="Yanf M."/>
            <person name="Daum C."/>
            <person name="Ng V."/>
            <person name="Clum A."/>
            <person name="Steindorff A."/>
            <person name="Ohm R."/>
            <person name="Martin F."/>
            <person name="Silar P."/>
            <person name="Natvig D."/>
            <person name="Lalanne C."/>
            <person name="Gautier V."/>
            <person name="Ament-Velasquez S.L."/>
            <person name="Kruys A."/>
            <person name="Hutchinson M.I."/>
            <person name="Powell A.J."/>
            <person name="Barry K."/>
            <person name="Miller A.N."/>
            <person name="Grigoriev I.V."/>
            <person name="Debuchy R."/>
            <person name="Gladieux P."/>
            <person name="Thoren M.H."/>
            <person name="Johannesson H."/>
        </authorList>
    </citation>
    <scope>NUCLEOTIDE SEQUENCE</scope>
    <source>
        <strain evidence="9">8032-3</strain>
    </source>
</reference>
<accession>A0AAJ0FF77</accession>
<keyword evidence="3 6" id="KW-0326">Glycosidase</keyword>
<evidence type="ECO:0000256" key="2">
    <source>
        <dbReference type="ARBA" id="ARBA00022801"/>
    </source>
</evidence>
<organism evidence="9 10">
    <name type="scientific">Phialemonium atrogriseum</name>
    <dbReference type="NCBI Taxonomy" id="1093897"/>
    <lineage>
        <taxon>Eukaryota</taxon>
        <taxon>Fungi</taxon>
        <taxon>Dikarya</taxon>
        <taxon>Ascomycota</taxon>
        <taxon>Pezizomycotina</taxon>
        <taxon>Sordariomycetes</taxon>
        <taxon>Sordariomycetidae</taxon>
        <taxon>Cephalothecales</taxon>
        <taxon>Cephalothecaceae</taxon>
        <taxon>Phialemonium</taxon>
    </lineage>
</organism>
<keyword evidence="10" id="KW-1185">Reference proteome</keyword>
<evidence type="ECO:0000259" key="8">
    <source>
        <dbReference type="Pfam" id="PF17851"/>
    </source>
</evidence>
<protein>
    <submittedName>
        <fullName evidence="9">Glycosyl hydrolase</fullName>
    </submittedName>
</protein>
<dbReference type="InterPro" id="IPR041542">
    <property type="entry name" value="GH43_C2"/>
</dbReference>
<sequence>MKLSFSRLPLAFLAGWVVLSSAESRNSTYYNPILPGWHSDPSCTQVNGTFFCVTSTFIAFPGLPIYASKDLINWKHVSHAWNRESQLPGLSSNTTGQQEGMFAAAIRYRDGQFYVICEYLGMPDGIVGVLFKSTDPFNDAAWSNPVIFHPDPIDPDLFWDDDGKVYAATQGVILQELDLDTGKLGEAVSLWNGTGGVWPEGPHIYKKDGWYYLMIAEGGTALDHSITIARARSVTGPYEAYSNNPILTNRGTDEYFQTVGHGDLFQDTEGNWWGVGLATRSGPKFDIYPMGRETVLFPVTWDEGEWPVLQPVRGRMSGWPLPPASRDVPGTGPFNSDPDVYDFEEGTALPRNLIHWRVPREGTFSVTSKGLQIVPSRNNLTGTPQSEVTPELSGQQGLAFVGRRQTDTLFTFSVDLSFSPQSAGQEAGITIFLTQLNHIDLGVVLLPANNNSSCSSKSNKHRRSTRQLSFRFRAVGTGTPPAPRIVAVPEGWADGPIRLQIRTANATHYNLAAMPAADPNSAMLIGTASAGLVSGGEGSFVGSLVGAYATCNGLGAGLECPEGGNAHFNRWRYTGAAQYISESESVPEVLQYVDA</sequence>
<feature type="domain" description="Beta-xylosidase C-terminal Concanavalin A-like" evidence="8">
    <location>
        <begin position="342"/>
        <end position="573"/>
    </location>
</feature>
<evidence type="ECO:0000256" key="6">
    <source>
        <dbReference type="RuleBase" id="RU361187"/>
    </source>
</evidence>
<feature type="active site" description="Proton acceptor" evidence="4">
    <location>
        <position position="40"/>
    </location>
</feature>
<evidence type="ECO:0000256" key="5">
    <source>
        <dbReference type="PIRSR" id="PIRSR606710-2"/>
    </source>
</evidence>
<dbReference type="Gene3D" id="2.60.120.200">
    <property type="match status" value="1"/>
</dbReference>
<dbReference type="InterPro" id="IPR006710">
    <property type="entry name" value="Glyco_hydro_43"/>
</dbReference>
<keyword evidence="7" id="KW-0732">Signal</keyword>
<dbReference type="GO" id="GO:0004553">
    <property type="term" value="F:hydrolase activity, hydrolyzing O-glycosyl compounds"/>
    <property type="evidence" value="ECO:0007669"/>
    <property type="project" value="InterPro"/>
</dbReference>
<feature type="site" description="Important for catalytic activity, responsible for pKa modulation of the active site Glu and correct orientation of both the proton donor and substrate" evidence="5">
    <location>
        <position position="154"/>
    </location>
</feature>
<dbReference type="Proteomes" id="UP001244011">
    <property type="component" value="Unassembled WGS sequence"/>
</dbReference>
<gene>
    <name evidence="9" type="ORF">QBC33DRAFT_476169</name>
</gene>
<comment type="caution">
    <text evidence="9">The sequence shown here is derived from an EMBL/GenBank/DDBJ whole genome shotgun (WGS) entry which is preliminary data.</text>
</comment>
<feature type="chain" id="PRO_5042572857" evidence="7">
    <location>
        <begin position="25"/>
        <end position="595"/>
    </location>
</feature>
<evidence type="ECO:0000313" key="10">
    <source>
        <dbReference type="Proteomes" id="UP001244011"/>
    </source>
</evidence>